<feature type="domain" description="DUF1206" evidence="2">
    <location>
        <begin position="199"/>
        <end position="267"/>
    </location>
</feature>
<dbReference type="Proteomes" id="UP001501337">
    <property type="component" value="Unassembled WGS sequence"/>
</dbReference>
<comment type="caution">
    <text evidence="3">The sequence shown here is derived from an EMBL/GenBank/DDBJ whole genome shotgun (WGS) entry which is preliminary data.</text>
</comment>
<keyword evidence="4" id="KW-1185">Reference proteome</keyword>
<keyword evidence="1" id="KW-0472">Membrane</keyword>
<feature type="transmembrane region" description="Helical" evidence="1">
    <location>
        <begin position="102"/>
        <end position="122"/>
    </location>
</feature>
<feature type="domain" description="DUF1206" evidence="2">
    <location>
        <begin position="104"/>
        <end position="172"/>
    </location>
</feature>
<organism evidence="3 4">
    <name type="scientific">Allohahella marinimesophila</name>
    <dbReference type="NCBI Taxonomy" id="1054972"/>
    <lineage>
        <taxon>Bacteria</taxon>
        <taxon>Pseudomonadati</taxon>
        <taxon>Pseudomonadota</taxon>
        <taxon>Gammaproteobacteria</taxon>
        <taxon>Oceanospirillales</taxon>
        <taxon>Hahellaceae</taxon>
        <taxon>Allohahella</taxon>
    </lineage>
</organism>
<protein>
    <submittedName>
        <fullName evidence="3">DUF1206 domain-containing protein</fullName>
    </submittedName>
</protein>
<gene>
    <name evidence="3" type="ORF">GCM10022278_19140</name>
</gene>
<dbReference type="EMBL" id="BAABBO010000009">
    <property type="protein sequence ID" value="GAA3961243.1"/>
    <property type="molecule type" value="Genomic_DNA"/>
</dbReference>
<evidence type="ECO:0000259" key="2">
    <source>
        <dbReference type="Pfam" id="PF06724"/>
    </source>
</evidence>
<keyword evidence="1" id="KW-0812">Transmembrane</keyword>
<dbReference type="InterPro" id="IPR009597">
    <property type="entry name" value="DUF1206"/>
</dbReference>
<reference evidence="4" key="1">
    <citation type="journal article" date="2019" name="Int. J. Syst. Evol. Microbiol.">
        <title>The Global Catalogue of Microorganisms (GCM) 10K type strain sequencing project: providing services to taxonomists for standard genome sequencing and annotation.</title>
        <authorList>
            <consortium name="The Broad Institute Genomics Platform"/>
            <consortium name="The Broad Institute Genome Sequencing Center for Infectious Disease"/>
            <person name="Wu L."/>
            <person name="Ma J."/>
        </authorList>
    </citation>
    <scope>NUCLEOTIDE SEQUENCE [LARGE SCALE GENOMIC DNA]</scope>
    <source>
        <strain evidence="4">JCM 17555</strain>
    </source>
</reference>
<feature type="transmembrane region" description="Helical" evidence="1">
    <location>
        <begin position="204"/>
        <end position="221"/>
    </location>
</feature>
<feature type="transmembrane region" description="Helical" evidence="1">
    <location>
        <begin position="20"/>
        <end position="41"/>
    </location>
</feature>
<feature type="transmembrane region" description="Helical" evidence="1">
    <location>
        <begin position="241"/>
        <end position="262"/>
    </location>
</feature>
<dbReference type="Pfam" id="PF06724">
    <property type="entry name" value="DUF1206"/>
    <property type="match status" value="3"/>
</dbReference>
<feature type="transmembrane region" description="Helical" evidence="1">
    <location>
        <begin position="147"/>
        <end position="165"/>
    </location>
</feature>
<dbReference type="RefSeq" id="WP_344805690.1">
    <property type="nucleotide sequence ID" value="NZ_BAABBO010000009.1"/>
</dbReference>
<evidence type="ECO:0000313" key="4">
    <source>
        <dbReference type="Proteomes" id="UP001501337"/>
    </source>
</evidence>
<proteinExistence type="predicted"/>
<name>A0ABP7P865_9GAMM</name>
<evidence type="ECO:0000313" key="3">
    <source>
        <dbReference type="EMBL" id="GAA3961243.1"/>
    </source>
</evidence>
<keyword evidence="1" id="KW-1133">Transmembrane helix</keyword>
<feature type="transmembrane region" description="Helical" evidence="1">
    <location>
        <begin position="61"/>
        <end position="82"/>
    </location>
</feature>
<accession>A0ABP7P865</accession>
<feature type="domain" description="DUF1206" evidence="2">
    <location>
        <begin position="18"/>
        <end position="86"/>
    </location>
</feature>
<evidence type="ECO:0000256" key="1">
    <source>
        <dbReference type="SAM" id="Phobius"/>
    </source>
</evidence>
<sequence>MKPGSNDKKDWIEYAARAGYSAKMVVYVLLGALAILAAFGSQSSEQLSQKGVFQEILQQPFGRILLGLVALGLVCYAFWRLVQAIKNTENVSDDAKGYIKRFFFVVTGLIYGTGALLAAKMASGTSSGGSSGNQTESMTAQLMSMEWGLWLVGLLGAIVIALALVQFKHAWKADFISKFRQGEMSRNEIDASCKAGRGGCAARGIVYLLVGIFFVQAAWTTNPQEAGGMKEVLQTLLQQPYGPWLLAAVGAGLVAYGVFCGFEAKYRRTRLN</sequence>